<keyword evidence="3" id="KW-0378">Hydrolase</keyword>
<evidence type="ECO:0000256" key="3">
    <source>
        <dbReference type="ARBA" id="ARBA00022801"/>
    </source>
</evidence>
<dbReference type="SUPFAM" id="SSF52540">
    <property type="entry name" value="P-loop containing nucleoside triphosphate hydrolases"/>
    <property type="match status" value="1"/>
</dbReference>
<dbReference type="GO" id="GO:0005730">
    <property type="term" value="C:nucleolus"/>
    <property type="evidence" value="ECO:0007669"/>
    <property type="project" value="TreeGrafter"/>
</dbReference>
<dbReference type="EMBL" id="JRKL02008316">
    <property type="protein sequence ID" value="KAF3946995.1"/>
    <property type="molecule type" value="Genomic_DNA"/>
</dbReference>
<dbReference type="AlphaFoldDB" id="A0A8J4Q7E5"/>
<protein>
    <recommendedName>
        <fullName evidence="1">RNA helicase</fullName>
        <ecNumber evidence="1">3.6.4.13</ecNumber>
    </recommendedName>
</protein>
<keyword evidence="5" id="KW-0067">ATP-binding</keyword>
<dbReference type="Proteomes" id="UP000737018">
    <property type="component" value="Unassembled WGS sequence"/>
</dbReference>
<dbReference type="GO" id="GO:0003725">
    <property type="term" value="F:double-stranded RNA binding"/>
    <property type="evidence" value="ECO:0007669"/>
    <property type="project" value="TreeGrafter"/>
</dbReference>
<dbReference type="PANTHER" id="PTHR18934">
    <property type="entry name" value="ATP-DEPENDENT RNA HELICASE"/>
    <property type="match status" value="1"/>
</dbReference>
<comment type="caution">
    <text evidence="7">The sequence shown here is derived from an EMBL/GenBank/DDBJ whole genome shotgun (WGS) entry which is preliminary data.</text>
</comment>
<accession>A0A8J4Q7E5</accession>
<keyword evidence="4" id="KW-0347">Helicase</keyword>
<dbReference type="InterPro" id="IPR027417">
    <property type="entry name" value="P-loop_NTPase"/>
</dbReference>
<organism evidence="7 8">
    <name type="scientific">Castanea mollissima</name>
    <name type="common">Chinese chestnut</name>
    <dbReference type="NCBI Taxonomy" id="60419"/>
    <lineage>
        <taxon>Eukaryota</taxon>
        <taxon>Viridiplantae</taxon>
        <taxon>Streptophyta</taxon>
        <taxon>Embryophyta</taxon>
        <taxon>Tracheophyta</taxon>
        <taxon>Spermatophyta</taxon>
        <taxon>Magnoliopsida</taxon>
        <taxon>eudicotyledons</taxon>
        <taxon>Gunneridae</taxon>
        <taxon>Pentapetalae</taxon>
        <taxon>rosids</taxon>
        <taxon>fabids</taxon>
        <taxon>Fagales</taxon>
        <taxon>Fagaceae</taxon>
        <taxon>Castanea</taxon>
    </lineage>
</organism>
<comment type="catalytic activity">
    <reaction evidence="6">
        <text>ATP + H2O = ADP + phosphate + H(+)</text>
        <dbReference type="Rhea" id="RHEA:13065"/>
        <dbReference type="ChEBI" id="CHEBI:15377"/>
        <dbReference type="ChEBI" id="CHEBI:15378"/>
        <dbReference type="ChEBI" id="CHEBI:30616"/>
        <dbReference type="ChEBI" id="CHEBI:43474"/>
        <dbReference type="ChEBI" id="CHEBI:456216"/>
        <dbReference type="EC" id="3.6.4.13"/>
    </reaction>
</comment>
<dbReference type="InterPro" id="IPR042035">
    <property type="entry name" value="DEAH_win-hel_dom"/>
</dbReference>
<evidence type="ECO:0000313" key="7">
    <source>
        <dbReference type="EMBL" id="KAF3946995.1"/>
    </source>
</evidence>
<dbReference type="OrthoDB" id="10253254at2759"/>
<evidence type="ECO:0000256" key="6">
    <source>
        <dbReference type="ARBA" id="ARBA00047984"/>
    </source>
</evidence>
<dbReference type="Gene3D" id="1.10.10.2130">
    <property type="entry name" value="DEAH helicase family, winged-helix domain"/>
    <property type="match status" value="1"/>
</dbReference>
<dbReference type="GO" id="GO:0016787">
    <property type="term" value="F:hydrolase activity"/>
    <property type="evidence" value="ECO:0007669"/>
    <property type="project" value="UniProtKB-KW"/>
</dbReference>
<keyword evidence="8" id="KW-1185">Reference proteome</keyword>
<dbReference type="GO" id="GO:0045943">
    <property type="term" value="P:positive regulation of transcription by RNA polymerase I"/>
    <property type="evidence" value="ECO:0007669"/>
    <property type="project" value="TreeGrafter"/>
</dbReference>
<sequence>MDVENMAKKADPRSLTYMNNFMARQGNGDFDMASMEPATSGTDEKHEVGLFMRICRCFTKENGSLKVTKVNGANVGVAFFLDFPFHALKTDHKEGEDTIIRLVHYSDNYFSLELPWCAYCSLSWEHYACVVDLLGWVGLLTKAKHFIDGLPENLQALLGSCSIHGDSEMGIYAADNGRAGHEGPGKCFRLYPEGEFEKLEDSTKPEIKWCNLSNVILQLKALGVDDILGFDFMEKPSRASIVESREQLHLLGALTDECKLSCTSDELNSRYEMIL</sequence>
<evidence type="ECO:0000256" key="1">
    <source>
        <dbReference type="ARBA" id="ARBA00012552"/>
    </source>
</evidence>
<dbReference type="PANTHER" id="PTHR18934:SF118">
    <property type="entry name" value="ATP-DEPENDENT RNA HELICASE DHX33"/>
    <property type="match status" value="1"/>
</dbReference>
<keyword evidence="2" id="KW-0547">Nucleotide-binding</keyword>
<evidence type="ECO:0000256" key="4">
    <source>
        <dbReference type="ARBA" id="ARBA00022806"/>
    </source>
</evidence>
<evidence type="ECO:0000256" key="2">
    <source>
        <dbReference type="ARBA" id="ARBA00022741"/>
    </source>
</evidence>
<proteinExistence type="predicted"/>
<dbReference type="GO" id="GO:0003724">
    <property type="term" value="F:RNA helicase activity"/>
    <property type="evidence" value="ECO:0007669"/>
    <property type="project" value="UniProtKB-EC"/>
</dbReference>
<name>A0A8J4Q7E5_9ROSI</name>
<dbReference type="FunFam" id="1.10.10.2130:FF:000001">
    <property type="entry name" value="Pre-mRNA-splicing factor ATP-dependent RNA helicase"/>
    <property type="match status" value="1"/>
</dbReference>
<gene>
    <name evidence="7" type="ORF">CMV_026810</name>
</gene>
<evidence type="ECO:0000256" key="5">
    <source>
        <dbReference type="ARBA" id="ARBA00022840"/>
    </source>
</evidence>
<dbReference type="EC" id="3.6.4.13" evidence="1"/>
<evidence type="ECO:0000313" key="8">
    <source>
        <dbReference type="Proteomes" id="UP000737018"/>
    </source>
</evidence>
<dbReference type="GO" id="GO:0005524">
    <property type="term" value="F:ATP binding"/>
    <property type="evidence" value="ECO:0007669"/>
    <property type="project" value="UniProtKB-KW"/>
</dbReference>
<reference evidence="7" key="1">
    <citation type="submission" date="2020-03" db="EMBL/GenBank/DDBJ databases">
        <title>Castanea mollissima Vanexum genome sequencing.</title>
        <authorList>
            <person name="Staton M."/>
        </authorList>
    </citation>
    <scope>NUCLEOTIDE SEQUENCE</scope>
    <source>
        <tissue evidence="7">Leaf</tissue>
    </source>
</reference>